<name>A8PUS6_MALGO</name>
<feature type="region of interest" description="Disordered" evidence="1">
    <location>
        <begin position="167"/>
        <end position="188"/>
    </location>
</feature>
<proteinExistence type="predicted"/>
<reference evidence="2 3" key="1">
    <citation type="journal article" date="2007" name="Proc. Natl. Acad. Sci. U.S.A.">
        <title>Dandruff-associated Malassezia genomes reveal convergent and divergent virulence traits shared with plant and human fungal pathogens.</title>
        <authorList>
            <person name="Xu J."/>
            <person name="Saunders C.W."/>
            <person name="Hu P."/>
            <person name="Grant R.A."/>
            <person name="Boekhout T."/>
            <person name="Kuramae E.E."/>
            <person name="Kronstad J.W."/>
            <person name="Deangelis Y.M."/>
            <person name="Reeder N.L."/>
            <person name="Johnstone K.R."/>
            <person name="Leland M."/>
            <person name="Fieno A.M."/>
            <person name="Begley W.M."/>
            <person name="Sun Y."/>
            <person name="Lacey M.P."/>
            <person name="Chaudhary T."/>
            <person name="Keough T."/>
            <person name="Chu L."/>
            <person name="Sears R."/>
            <person name="Yuan B."/>
            <person name="Dawson T.L.Jr."/>
        </authorList>
    </citation>
    <scope>NUCLEOTIDE SEQUENCE [LARGE SCALE GENOMIC DNA]</scope>
    <source>
        <strain evidence="3">ATCC MYA-4612 / CBS 7966</strain>
    </source>
</reference>
<dbReference type="PANTHER" id="PTHR28180:SF2">
    <property type="entry name" value="PEROXISOMAL PROTEIN 2"/>
    <property type="match status" value="1"/>
</dbReference>
<dbReference type="InterPro" id="IPR029032">
    <property type="entry name" value="AhpD-like"/>
</dbReference>
<dbReference type="GeneID" id="5856475"/>
<dbReference type="Proteomes" id="UP000008837">
    <property type="component" value="Unassembled WGS sequence"/>
</dbReference>
<dbReference type="InterPro" id="IPR052999">
    <property type="entry name" value="PTS1_Protein"/>
</dbReference>
<protein>
    <recommendedName>
        <fullName evidence="4">Carboxymuconolactone decarboxylase-like domain-containing protein</fullName>
    </recommendedName>
</protein>
<evidence type="ECO:0000313" key="3">
    <source>
        <dbReference type="Proteomes" id="UP000008837"/>
    </source>
</evidence>
<evidence type="ECO:0000313" key="2">
    <source>
        <dbReference type="EMBL" id="EDP44955.1"/>
    </source>
</evidence>
<evidence type="ECO:0008006" key="4">
    <source>
        <dbReference type="Google" id="ProtNLM"/>
    </source>
</evidence>
<feature type="compositionally biased region" description="Low complexity" evidence="1">
    <location>
        <begin position="177"/>
        <end position="188"/>
    </location>
</feature>
<dbReference type="Gene3D" id="1.20.1290.10">
    <property type="entry name" value="AhpD-like"/>
    <property type="match status" value="1"/>
</dbReference>
<evidence type="ECO:0000256" key="1">
    <source>
        <dbReference type="SAM" id="MobiDB-lite"/>
    </source>
</evidence>
<dbReference type="OrthoDB" id="5392202at2759"/>
<comment type="caution">
    <text evidence="2">The sequence shown here is derived from an EMBL/GenBank/DDBJ whole genome shotgun (WGS) entry which is preliminary data.</text>
</comment>
<gene>
    <name evidence="2" type="ORF">MGL_0762</name>
</gene>
<sequence>MAWEKRARSSWTVSFQQRRDSNSRRLSPEQLQDCFQAGSDLFDHIYSRQSHKLRQVLTHNHPDLGEYILNFQYGPLFAPASQYLHTSEPVWEVNRVRMSLVAIAALHAQGGVAPQVVSHIYGLLRARPVLEQMTKDAERESIEFLTSEHGAQWALQLVNEVCRVVEGSEDAERESSSPDTSASRPSKL</sequence>
<organism evidence="2 3">
    <name type="scientific">Malassezia globosa (strain ATCC MYA-4612 / CBS 7966)</name>
    <name type="common">Dandruff-associated fungus</name>
    <dbReference type="NCBI Taxonomy" id="425265"/>
    <lineage>
        <taxon>Eukaryota</taxon>
        <taxon>Fungi</taxon>
        <taxon>Dikarya</taxon>
        <taxon>Basidiomycota</taxon>
        <taxon>Ustilaginomycotina</taxon>
        <taxon>Malasseziomycetes</taxon>
        <taxon>Malasseziales</taxon>
        <taxon>Malasseziaceae</taxon>
        <taxon>Malassezia</taxon>
    </lineage>
</organism>
<dbReference type="OMA" id="YWLASEE"/>
<dbReference type="VEuPathDB" id="FungiDB:MGL_0762"/>
<dbReference type="AlphaFoldDB" id="A8PUS6"/>
<dbReference type="KEGG" id="mgl:MGL_0762"/>
<dbReference type="InParanoid" id="A8PUS6"/>
<dbReference type="SUPFAM" id="SSF69118">
    <property type="entry name" value="AhpD-like"/>
    <property type="match status" value="1"/>
</dbReference>
<dbReference type="STRING" id="425265.A8PUS6"/>
<dbReference type="EMBL" id="AAYY01000002">
    <property type="protein sequence ID" value="EDP44955.1"/>
    <property type="molecule type" value="Genomic_DNA"/>
</dbReference>
<keyword evidence="3" id="KW-1185">Reference proteome</keyword>
<dbReference type="RefSeq" id="XP_001732169.1">
    <property type="nucleotide sequence ID" value="XM_001732117.1"/>
</dbReference>
<dbReference type="PANTHER" id="PTHR28180">
    <property type="entry name" value="CONSERVED MITOCHONDRIAL PROTEIN-RELATED"/>
    <property type="match status" value="1"/>
</dbReference>
<accession>A8PUS6</accession>